<protein>
    <submittedName>
        <fullName evidence="1">Uncharacterized protein</fullName>
    </submittedName>
</protein>
<accession>A0A812N2M2</accession>
<gene>
    <name evidence="1" type="ORF">SNAT2548_LOCUS15568</name>
</gene>
<dbReference type="EMBL" id="CAJNDS010002002">
    <property type="protein sequence ID" value="CAE7295656.1"/>
    <property type="molecule type" value="Genomic_DNA"/>
</dbReference>
<keyword evidence="2" id="KW-1185">Reference proteome</keyword>
<evidence type="ECO:0000313" key="1">
    <source>
        <dbReference type="EMBL" id="CAE7295656.1"/>
    </source>
</evidence>
<reference evidence="1" key="1">
    <citation type="submission" date="2021-02" db="EMBL/GenBank/DDBJ databases">
        <authorList>
            <person name="Dougan E. K."/>
            <person name="Rhodes N."/>
            <person name="Thang M."/>
            <person name="Chan C."/>
        </authorList>
    </citation>
    <scope>NUCLEOTIDE SEQUENCE</scope>
</reference>
<comment type="caution">
    <text evidence="1">The sequence shown here is derived from an EMBL/GenBank/DDBJ whole genome shotgun (WGS) entry which is preliminary data.</text>
</comment>
<sequence length="160" mass="18064">MGQCWPGERKIEVTPEPFVPFPPLPADEAPEVLSADESPFSWIWQEVANGLSYWLLGAAAREGSTPNAEWWGDGAWARYARTLQGDALRAFSLLTELGIVTRKELKDDETPVAQDHMETCVRIGVQMLQLSLHDEQTAKEFFREQLRVAMPPLLPPPWMC</sequence>
<name>A0A812N2M2_9DINO</name>
<proteinExistence type="predicted"/>
<dbReference type="Proteomes" id="UP000604046">
    <property type="component" value="Unassembled WGS sequence"/>
</dbReference>
<evidence type="ECO:0000313" key="2">
    <source>
        <dbReference type="Proteomes" id="UP000604046"/>
    </source>
</evidence>
<dbReference type="AlphaFoldDB" id="A0A812N2M2"/>
<organism evidence="1 2">
    <name type="scientific">Symbiodinium natans</name>
    <dbReference type="NCBI Taxonomy" id="878477"/>
    <lineage>
        <taxon>Eukaryota</taxon>
        <taxon>Sar</taxon>
        <taxon>Alveolata</taxon>
        <taxon>Dinophyceae</taxon>
        <taxon>Suessiales</taxon>
        <taxon>Symbiodiniaceae</taxon>
        <taxon>Symbiodinium</taxon>
    </lineage>
</organism>